<reference evidence="4" key="1">
    <citation type="journal article" date="2019" name="Int. J. Syst. Evol. Microbiol.">
        <title>The Global Catalogue of Microorganisms (GCM) 10K type strain sequencing project: providing services to taxonomists for standard genome sequencing and annotation.</title>
        <authorList>
            <consortium name="The Broad Institute Genomics Platform"/>
            <consortium name="The Broad Institute Genome Sequencing Center for Infectious Disease"/>
            <person name="Wu L."/>
            <person name="Ma J."/>
        </authorList>
    </citation>
    <scope>NUCLEOTIDE SEQUENCE [LARGE SCALE GENOMIC DNA]</scope>
    <source>
        <strain evidence="4">KCTC 23723</strain>
    </source>
</reference>
<proteinExistence type="predicted"/>
<dbReference type="PROSITE" id="PS51257">
    <property type="entry name" value="PROKAR_LIPOPROTEIN"/>
    <property type="match status" value="1"/>
</dbReference>
<evidence type="ECO:0000313" key="3">
    <source>
        <dbReference type="EMBL" id="GGW50456.1"/>
    </source>
</evidence>
<sequence length="331" mass="35987">MKVAVIGAGIAGISCASALHAAGCSVMLFDKARGPGGRMTSKRTGHGYMDFGAQYFTARHPKFQQQVARWQQQGVVSRWLAPMYQYNQGQLSASPDEQQRFIGIPAMHSPLKWQAQAIPSEMDCRITLLQQVSSGWQLTSEQGQVFGPFQHVVLSIPPVQAAALLNSHSASLATDTTISLPETLLQPCWAATLVLAAPTGHAAGGIFVKGEHRSLSWISRQNSKPGRAQVESWLLHFSPHFSASHLQASTEFLQQHATDCLSEIIGKPISVTEAICHRWLYAQIDAGAAEMNLSDNPHEGVWLAGDWMRGGRVENAWLSGDDIASKILALK</sequence>
<feature type="domain" description="Amine oxidase" evidence="2">
    <location>
        <begin position="124"/>
        <end position="328"/>
    </location>
</feature>
<dbReference type="Pfam" id="PF01593">
    <property type="entry name" value="Amino_oxidase"/>
    <property type="match status" value="1"/>
</dbReference>
<dbReference type="Gene3D" id="3.50.50.60">
    <property type="entry name" value="FAD/NAD(P)-binding domain"/>
    <property type="match status" value="1"/>
</dbReference>
<accession>A0ABQ2WDK8</accession>
<keyword evidence="1" id="KW-0732">Signal</keyword>
<dbReference type="PANTHER" id="PTHR16128:SF5">
    <property type="entry name" value="FAD_NAD(P)-BINDING OXIDOREDUCTASE FAMILY PROTEIN"/>
    <property type="match status" value="1"/>
</dbReference>
<dbReference type="EMBL" id="BMYR01000001">
    <property type="protein sequence ID" value="GGW50456.1"/>
    <property type="molecule type" value="Genomic_DNA"/>
</dbReference>
<dbReference type="Proteomes" id="UP000634667">
    <property type="component" value="Unassembled WGS sequence"/>
</dbReference>
<feature type="chain" id="PRO_5047049712" evidence="1">
    <location>
        <begin position="22"/>
        <end position="331"/>
    </location>
</feature>
<dbReference type="PRINTS" id="PR00419">
    <property type="entry name" value="ADXRDTASE"/>
</dbReference>
<keyword evidence="4" id="KW-1185">Reference proteome</keyword>
<dbReference type="Gene3D" id="3.90.660.10">
    <property type="match status" value="1"/>
</dbReference>
<name>A0ABQ2WDK8_9ALTE</name>
<evidence type="ECO:0000256" key="1">
    <source>
        <dbReference type="SAM" id="SignalP"/>
    </source>
</evidence>
<organism evidence="3 4">
    <name type="scientific">Alishewanella tabrizica</name>
    <dbReference type="NCBI Taxonomy" id="671278"/>
    <lineage>
        <taxon>Bacteria</taxon>
        <taxon>Pseudomonadati</taxon>
        <taxon>Pseudomonadota</taxon>
        <taxon>Gammaproteobacteria</taxon>
        <taxon>Alteromonadales</taxon>
        <taxon>Alteromonadaceae</taxon>
        <taxon>Alishewanella</taxon>
    </lineage>
</organism>
<comment type="caution">
    <text evidence="3">The sequence shown here is derived from an EMBL/GenBank/DDBJ whole genome shotgun (WGS) entry which is preliminary data.</text>
</comment>
<dbReference type="SUPFAM" id="SSF51905">
    <property type="entry name" value="FAD/NAD(P)-binding domain"/>
    <property type="match status" value="1"/>
</dbReference>
<dbReference type="Pfam" id="PF13450">
    <property type="entry name" value="NAD_binding_8"/>
    <property type="match status" value="1"/>
</dbReference>
<dbReference type="InterPro" id="IPR036188">
    <property type="entry name" value="FAD/NAD-bd_sf"/>
</dbReference>
<feature type="signal peptide" evidence="1">
    <location>
        <begin position="1"/>
        <end position="21"/>
    </location>
</feature>
<evidence type="ECO:0000259" key="2">
    <source>
        <dbReference type="Pfam" id="PF01593"/>
    </source>
</evidence>
<gene>
    <name evidence="3" type="ORF">GCM10008111_02960</name>
</gene>
<dbReference type="RefSeq" id="WP_189479728.1">
    <property type="nucleotide sequence ID" value="NZ_BMYR01000001.1"/>
</dbReference>
<dbReference type="InterPro" id="IPR002937">
    <property type="entry name" value="Amino_oxidase"/>
</dbReference>
<protein>
    <submittedName>
        <fullName evidence="3">FAD-dependent oxidoreductase</fullName>
    </submittedName>
</protein>
<evidence type="ECO:0000313" key="4">
    <source>
        <dbReference type="Proteomes" id="UP000634667"/>
    </source>
</evidence>
<dbReference type="PANTHER" id="PTHR16128">
    <property type="entry name" value="FAD/NAD(P)-BINDING OXIDOREDUCTASE FAMILY PROTEIN"/>
    <property type="match status" value="1"/>
</dbReference>